<feature type="domain" description="DUF4183" evidence="1">
    <location>
        <begin position="855"/>
        <end position="927"/>
    </location>
</feature>
<evidence type="ECO:0000259" key="1">
    <source>
        <dbReference type="Pfam" id="PF13799"/>
    </source>
</evidence>
<dbReference type="InterPro" id="IPR025237">
    <property type="entry name" value="DUF4183"/>
</dbReference>
<proteinExistence type="predicted"/>
<reference evidence="2 3" key="1">
    <citation type="submission" date="2022-06" db="EMBL/GenBank/DDBJ databases">
        <title>Isolation of gut microbiota from human fecal samples.</title>
        <authorList>
            <person name="Pamer E.G."/>
            <person name="Barat B."/>
            <person name="Waligurski E."/>
            <person name="Medina S."/>
            <person name="Paddock L."/>
            <person name="Mostad J."/>
        </authorList>
    </citation>
    <scope>NUCLEOTIDE SEQUENCE [LARGE SCALE GENOMIC DNA]</scope>
    <source>
        <strain evidence="2 3">DFI.7.95</strain>
    </source>
</reference>
<comment type="caution">
    <text evidence="2">The sequence shown here is derived from an EMBL/GenBank/DDBJ whole genome shotgun (WGS) entry which is preliminary data.</text>
</comment>
<sequence>MYTKDSSLNNEKRLLKADVYHYNALSDGKKRIYTNQDELIEYGSRGILDPNDVSYFNLFINGVLQPRVNYEIEKGLLLLKTKDVPQKDVTIIISFITFMEEETTKLNSAVAKGHIPSGHISAGPVTDSNIIVQNSIKDYLKLEKNIISGPISIPTGHIGNWKFALTVSNIGSVPINNIIVTDNIILDSILNIINFPPSQGNIIINDSNIIWNLDTLNIGESITAIFEVEGLFKADGTRFINRSLATGDSLLGEISSDIVCGKSIEVVRGLDITKTITSGPTKVNVGKTNSWRIEIKISNFNSNNISDVIMTDTLFIDNINNVKIISISQGNAHLMNNKIIWEVGLLKKLETSILVADIIGSFSKDGFRNLDTASVLGNLTTGEILAGPADDIKIIVLPNQSFVKEKLLLQKFIVDEPLVAFSGKFRTWCFSLKITNLTSEVLKDVIVTDYILFDEFDGIDTLFIVSGDILASHNSIIWSIEELPPGKTLTAMFKIKGLFNATGLRSINKAIASGLDSNLGSCILSSISSGPSVKVLDFIHDLKSTCIITDKVFFQCQQKSCFRNIIVDIGNDTLKNIMFKQGFIIENTLMITDIKDKINFKRVQFLLKIPFEIATVDGDIIKGYLPDIPQDIVMFIPDKRDEFSFDIILDTNSKILTQSINLNNLLNFSVGVFIIIKAVGKVQLFIPSFEFTPEPSHCKNSNNISVLDTFKLKKLPSFFPIKEKSFSQKKSLKSNPCCLCPPIFGNLIIKKYITAGPLNVKPKVINTWIIEIQISNNGHGPVNNIIMIDDLFLTDLVSFDIISLSQGTASQSNGQIIWNIGDLSSSTIVVLVAEITGSFHIQNDKIIYAENYQYNAVSDGVKKKFTNDDEIKMYGDKGIPDPDLVSYFNLFINGVLQPEVNYTIKPGLLTLTTVDIPQKGAPIILEYLIIKNSSNQLLKAETYQYNTLANGTKIYTNSDELTIYGNKGILAPNQTSFQSLFVNGVIQPSINYIVETGLLVLKAEYIPIEGSPIYIQFITMFLEN</sequence>
<feature type="domain" description="DUF4183" evidence="1">
    <location>
        <begin position="23"/>
        <end position="95"/>
    </location>
</feature>
<organism evidence="2 3">
    <name type="scientific">Tissierella carlieri</name>
    <dbReference type="NCBI Taxonomy" id="689904"/>
    <lineage>
        <taxon>Bacteria</taxon>
        <taxon>Bacillati</taxon>
        <taxon>Bacillota</taxon>
        <taxon>Tissierellia</taxon>
        <taxon>Tissierellales</taxon>
        <taxon>Tissierellaceae</taxon>
        <taxon>Tissierella</taxon>
    </lineage>
</organism>
<protein>
    <submittedName>
        <fullName evidence="2">DUF4183 domain-containing protein</fullName>
    </submittedName>
</protein>
<dbReference type="RefSeq" id="WP_256310006.1">
    <property type="nucleotide sequence ID" value="NZ_JANGAC010000001.1"/>
</dbReference>
<dbReference type="Pfam" id="PF13799">
    <property type="entry name" value="DUF4183"/>
    <property type="match status" value="3"/>
</dbReference>
<name>A0ABT1S4S8_9FIRM</name>
<dbReference type="Proteomes" id="UP001524478">
    <property type="component" value="Unassembled WGS sequence"/>
</dbReference>
<feature type="domain" description="DUF4183" evidence="1">
    <location>
        <begin position="952"/>
        <end position="1017"/>
    </location>
</feature>
<keyword evidence="3" id="KW-1185">Reference proteome</keyword>
<gene>
    <name evidence="2" type="ORF">NE686_00140</name>
</gene>
<evidence type="ECO:0000313" key="2">
    <source>
        <dbReference type="EMBL" id="MCQ4921476.1"/>
    </source>
</evidence>
<accession>A0ABT1S4S8</accession>
<evidence type="ECO:0000313" key="3">
    <source>
        <dbReference type="Proteomes" id="UP001524478"/>
    </source>
</evidence>
<dbReference type="EMBL" id="JANGAC010000001">
    <property type="protein sequence ID" value="MCQ4921476.1"/>
    <property type="molecule type" value="Genomic_DNA"/>
</dbReference>